<dbReference type="FunFam" id="3.30.565.10:FF:000006">
    <property type="entry name" value="Sensor histidine kinase WalK"/>
    <property type="match status" value="1"/>
</dbReference>
<dbReference type="InterPro" id="IPR004358">
    <property type="entry name" value="Sig_transdc_His_kin-like_C"/>
</dbReference>
<dbReference type="SUPFAM" id="SSF47384">
    <property type="entry name" value="Homodimeric domain of signal transducing histidine kinase"/>
    <property type="match status" value="1"/>
</dbReference>
<reference evidence="10" key="1">
    <citation type="submission" date="2016-10" db="EMBL/GenBank/DDBJ databases">
        <authorList>
            <person name="Varghese N."/>
            <person name="Submissions S."/>
        </authorList>
    </citation>
    <scope>NUCLEOTIDE SEQUENCE [LARGE SCALE GENOMIC DNA]</scope>
    <source>
        <strain evidence="10">DSM 19886</strain>
    </source>
</reference>
<evidence type="ECO:0000259" key="8">
    <source>
        <dbReference type="PROSITE" id="PS50113"/>
    </source>
</evidence>
<evidence type="ECO:0000256" key="5">
    <source>
        <dbReference type="ARBA" id="ARBA00022777"/>
    </source>
</evidence>
<dbReference type="InterPro" id="IPR036890">
    <property type="entry name" value="HATPase_C_sf"/>
</dbReference>
<keyword evidence="4" id="KW-0808">Transferase</keyword>
<feature type="coiled-coil region" evidence="6">
    <location>
        <begin position="573"/>
        <end position="611"/>
    </location>
</feature>
<dbReference type="OrthoDB" id="9766459at2"/>
<dbReference type="InterPro" id="IPR036097">
    <property type="entry name" value="HisK_dim/P_sf"/>
</dbReference>
<dbReference type="RefSeq" id="WP_089886089.1">
    <property type="nucleotide sequence ID" value="NZ_FNGV01000001.1"/>
</dbReference>
<evidence type="ECO:0000256" key="6">
    <source>
        <dbReference type="SAM" id="Coils"/>
    </source>
</evidence>
<dbReference type="STRING" id="192904.SAMN04488514_1011058"/>
<dbReference type="CDD" id="cd00130">
    <property type="entry name" value="PAS"/>
    <property type="match status" value="1"/>
</dbReference>
<dbReference type="SMART" id="SM00091">
    <property type="entry name" value="PAS"/>
    <property type="match status" value="3"/>
</dbReference>
<evidence type="ECO:0000313" key="10">
    <source>
        <dbReference type="Proteomes" id="UP000199440"/>
    </source>
</evidence>
<dbReference type="InterPro" id="IPR000700">
    <property type="entry name" value="PAS-assoc_C"/>
</dbReference>
<dbReference type="InterPro" id="IPR052162">
    <property type="entry name" value="Sensor_kinase/Photoreceptor"/>
</dbReference>
<dbReference type="EMBL" id="FNGV01000001">
    <property type="protein sequence ID" value="SDL51011.1"/>
    <property type="molecule type" value="Genomic_DNA"/>
</dbReference>
<dbReference type="InterPro" id="IPR003661">
    <property type="entry name" value="HisK_dim/P_dom"/>
</dbReference>
<dbReference type="SMART" id="SM00388">
    <property type="entry name" value="HisKA"/>
    <property type="match status" value="1"/>
</dbReference>
<dbReference type="CDD" id="cd00082">
    <property type="entry name" value="HisKA"/>
    <property type="match status" value="1"/>
</dbReference>
<protein>
    <recommendedName>
        <fullName evidence="2">histidine kinase</fullName>
        <ecNumber evidence="2">2.7.13.3</ecNumber>
    </recommendedName>
</protein>
<dbReference type="Pfam" id="PF13426">
    <property type="entry name" value="PAS_9"/>
    <property type="match status" value="1"/>
</dbReference>
<accession>A0A1G9KMS5</accession>
<feature type="coiled-coil region" evidence="6">
    <location>
        <begin position="290"/>
        <end position="320"/>
    </location>
</feature>
<dbReference type="InterPro" id="IPR013656">
    <property type="entry name" value="PAS_4"/>
</dbReference>
<dbReference type="NCBIfam" id="TIGR00229">
    <property type="entry name" value="sensory_box"/>
    <property type="match status" value="1"/>
</dbReference>
<evidence type="ECO:0000256" key="2">
    <source>
        <dbReference type="ARBA" id="ARBA00012438"/>
    </source>
</evidence>
<comment type="catalytic activity">
    <reaction evidence="1">
        <text>ATP + protein L-histidine = ADP + protein N-phospho-L-histidine.</text>
        <dbReference type="EC" id="2.7.13.3"/>
    </reaction>
</comment>
<evidence type="ECO:0000256" key="4">
    <source>
        <dbReference type="ARBA" id="ARBA00022679"/>
    </source>
</evidence>
<dbReference type="Pfam" id="PF00512">
    <property type="entry name" value="HisKA"/>
    <property type="match status" value="1"/>
</dbReference>
<keyword evidence="6" id="KW-0175">Coiled coil</keyword>
<keyword evidence="3" id="KW-0597">Phosphoprotein</keyword>
<dbReference type="SMART" id="SM00387">
    <property type="entry name" value="HATPase_c"/>
    <property type="match status" value="1"/>
</dbReference>
<gene>
    <name evidence="9" type="ORF">SAMN04488514_1011058</name>
</gene>
<evidence type="ECO:0000256" key="3">
    <source>
        <dbReference type="ARBA" id="ARBA00022553"/>
    </source>
</evidence>
<evidence type="ECO:0000256" key="1">
    <source>
        <dbReference type="ARBA" id="ARBA00000085"/>
    </source>
</evidence>
<keyword evidence="5" id="KW-0418">Kinase</keyword>
<evidence type="ECO:0000259" key="7">
    <source>
        <dbReference type="PROSITE" id="PS50109"/>
    </source>
</evidence>
<dbReference type="Pfam" id="PF08447">
    <property type="entry name" value="PAS_3"/>
    <property type="match status" value="1"/>
</dbReference>
<sequence>MGVDNKKTIPKFLQGGGEMGQIMRDKDWESHVLGDPVNWPLALKFAISTMLNTKFPNFIFWGADFRCFYNDAYRPSLGKDGKHPSILGEKGKEAWSEIWDTIHPLLQQVWQTGEATWSENQLIPFYRNGQIENIYWTFSYSPLISDDESIGGVLTTCTETTEAVLNLQKLEESEDLLKFAIDSAELGTWDYNPQTNEFSGNERLKNWFGIANDDSIELPAAMNVILPKDRSRVADAIKKALGGFNQGKYDITYSIKNQKNHEVKIVRALGKSWFNKNGEAYRFNGTLHDVTEQEKSAEEIKIANRRIKNEKDRFKNIIQNAPAGIAIFKGPECLVEMANISLLDILDKTSSELIGKALFQVLPEIEVEASPLFEEVRRKRKSVRGTEFKLPIKRKGKMEIAYFDFILHPVNEESDDHLEIMLVANEVTDYVTARNVLTENEYQFKNLVMQSPIAKAIFRGTDLKIEMANNRMLNHFWGKTWDDVIGKNLIDVFPELKDQQYISELKEVIRTGQAIRNQESKGMHFKDGKKFEFYIDYVYLPLKEIDGSISGVMITVTDVTDQFLAKEKLVNFSKELKEQVKERTALLNHANKKLQNSIKKLENANDELESFAYVSSHDLQEPLRKIQIYTSRILEQEQKSLTETGKKYFDKITVSASRMRTLIDDLLAFSRMEESKTEFKPTNLNEVLNEVIENLSIKIENTGAKISSSSLPTVKAVPFQMHQVFSNLLGNALKFSKKNRKPLIEISSKSVNRKELINLGLNTSRTYCKVTVKDNGIGFANEMGEHIFEVFKRLHGKSEYEGTGMGLTIVKKIIVNHDGAIQASGMEGEGATFTIYLPI</sequence>
<dbReference type="SUPFAM" id="SSF55874">
    <property type="entry name" value="ATPase domain of HSP90 chaperone/DNA topoisomerase II/histidine kinase"/>
    <property type="match status" value="1"/>
</dbReference>
<dbReference type="Gene3D" id="3.30.450.20">
    <property type="entry name" value="PAS domain"/>
    <property type="match status" value="4"/>
</dbReference>
<dbReference type="AlphaFoldDB" id="A0A1G9KMS5"/>
<organism evidence="9 10">
    <name type="scientific">Kriegella aquimaris</name>
    <dbReference type="NCBI Taxonomy" id="192904"/>
    <lineage>
        <taxon>Bacteria</taxon>
        <taxon>Pseudomonadati</taxon>
        <taxon>Bacteroidota</taxon>
        <taxon>Flavobacteriia</taxon>
        <taxon>Flavobacteriales</taxon>
        <taxon>Flavobacteriaceae</taxon>
        <taxon>Kriegella</taxon>
    </lineage>
</organism>
<dbReference type="PROSITE" id="PS50113">
    <property type="entry name" value="PAC"/>
    <property type="match status" value="1"/>
</dbReference>
<dbReference type="InterPro" id="IPR000014">
    <property type="entry name" value="PAS"/>
</dbReference>
<dbReference type="PROSITE" id="PS50109">
    <property type="entry name" value="HIS_KIN"/>
    <property type="match status" value="1"/>
</dbReference>
<feature type="domain" description="PAC" evidence="8">
    <location>
        <begin position="516"/>
        <end position="571"/>
    </location>
</feature>
<evidence type="ECO:0000313" key="9">
    <source>
        <dbReference type="EMBL" id="SDL51011.1"/>
    </source>
</evidence>
<name>A0A1G9KMS5_9FLAO</name>
<dbReference type="GO" id="GO:0000155">
    <property type="term" value="F:phosphorelay sensor kinase activity"/>
    <property type="evidence" value="ECO:0007669"/>
    <property type="project" value="InterPro"/>
</dbReference>
<dbReference type="SUPFAM" id="SSF55785">
    <property type="entry name" value="PYP-like sensor domain (PAS domain)"/>
    <property type="match status" value="3"/>
</dbReference>
<keyword evidence="10" id="KW-1185">Reference proteome</keyword>
<dbReference type="EC" id="2.7.13.3" evidence="2"/>
<proteinExistence type="predicted"/>
<dbReference type="Gene3D" id="3.30.565.10">
    <property type="entry name" value="Histidine kinase-like ATPase, C-terminal domain"/>
    <property type="match status" value="1"/>
</dbReference>
<dbReference type="InterPro" id="IPR005467">
    <property type="entry name" value="His_kinase_dom"/>
</dbReference>
<dbReference type="PANTHER" id="PTHR43304">
    <property type="entry name" value="PHYTOCHROME-LIKE PROTEIN CPH1"/>
    <property type="match status" value="1"/>
</dbReference>
<dbReference type="Pfam" id="PF08448">
    <property type="entry name" value="PAS_4"/>
    <property type="match status" value="1"/>
</dbReference>
<dbReference type="InterPro" id="IPR003594">
    <property type="entry name" value="HATPase_dom"/>
</dbReference>
<dbReference type="Proteomes" id="UP000199440">
    <property type="component" value="Unassembled WGS sequence"/>
</dbReference>
<dbReference type="Gene3D" id="1.10.287.130">
    <property type="match status" value="1"/>
</dbReference>
<dbReference type="PANTHER" id="PTHR43304:SF1">
    <property type="entry name" value="PAC DOMAIN-CONTAINING PROTEIN"/>
    <property type="match status" value="1"/>
</dbReference>
<feature type="domain" description="Histidine kinase" evidence="7">
    <location>
        <begin position="614"/>
        <end position="839"/>
    </location>
</feature>
<dbReference type="Pfam" id="PF02518">
    <property type="entry name" value="HATPase_c"/>
    <property type="match status" value="1"/>
</dbReference>
<dbReference type="PRINTS" id="PR00344">
    <property type="entry name" value="BCTRLSENSOR"/>
</dbReference>
<dbReference type="InterPro" id="IPR013655">
    <property type="entry name" value="PAS_fold_3"/>
</dbReference>
<dbReference type="InterPro" id="IPR035965">
    <property type="entry name" value="PAS-like_dom_sf"/>
</dbReference>